<dbReference type="SUPFAM" id="SSF49899">
    <property type="entry name" value="Concanavalin A-like lectins/glucanases"/>
    <property type="match status" value="1"/>
</dbReference>
<dbReference type="HOGENOM" id="CLU_039093_0_0_1"/>
<dbReference type="PROSITE" id="PS51762">
    <property type="entry name" value="GH16_2"/>
    <property type="match status" value="1"/>
</dbReference>
<dbReference type="PANTHER" id="PTHR10963">
    <property type="entry name" value="GLYCOSYL HYDROLASE-RELATED"/>
    <property type="match status" value="1"/>
</dbReference>
<dbReference type="InterPro" id="IPR013320">
    <property type="entry name" value="ConA-like_dom_sf"/>
</dbReference>
<dbReference type="PANTHER" id="PTHR10963:SF69">
    <property type="entry name" value="GLYCOSIDASE CRR1-RELATED"/>
    <property type="match status" value="1"/>
</dbReference>
<dbReference type="InterPro" id="IPR050546">
    <property type="entry name" value="Glycosyl_Hydrlase_16"/>
</dbReference>
<dbReference type="Proteomes" id="UP000054304">
    <property type="component" value="Unassembled WGS sequence"/>
</dbReference>
<gene>
    <name evidence="3" type="ORF">LALA0_S05e08218g</name>
</gene>
<dbReference type="GO" id="GO:0030476">
    <property type="term" value="P:ascospore wall assembly"/>
    <property type="evidence" value="ECO:0007669"/>
    <property type="project" value="EnsemblFungi"/>
</dbReference>
<sequence length="463" mass="51867">MKVDILLFPILVSRLVRAVSDVFKSEPYVACSSHEHCPEEWPCCSQYGQCGYGPLCMGGCDPRFSHSYESCAAIPAMYPQAIPSYIALGGALVEPHEDSLNFLPTIDAVFDLPEYAVLEDKLDKLEDKLSERGFLHYSRSSDMDVDSNLFDFLYSGFVKVNSSHEDSALVLGMPPDTTGSLVSSSKSFLYGKVSVEMKVARGKGVVSAMVLMSAVKDEVDFEFLGGELDSAQSNFYHRGELIHTRMQKSRIWPDGHDQYHRYEFDWNEDRINWLIDGSVVRTLHRMDTYDPVTGVYKYPSTPMRLEIAVWPGGVESNHPGTVMWAGGLIDWTNAIDIVQNGQFELLVKNIQVTPYVNALLPLELDSVGSMGSSSDDFYYVYDPACDTYVRGERSQGDQNRKERTTTNEGTLHEGYHTTMAGSVVSTQKNTLTTTNSNVTRLENVAPPFQRLNLIFRLRGWLGQ</sequence>
<keyword evidence="4" id="KW-1185">Reference proteome</keyword>
<reference evidence="3 4" key="1">
    <citation type="submission" date="2014-12" db="EMBL/GenBank/DDBJ databases">
        <authorList>
            <person name="Neuveglise Cecile"/>
        </authorList>
    </citation>
    <scope>NUCLEOTIDE SEQUENCE [LARGE SCALE GENOMIC DNA]</scope>
    <source>
        <strain evidence="3 4">CBS 12615</strain>
    </source>
</reference>
<dbReference type="GO" id="GO:0005619">
    <property type="term" value="C:ascospore wall"/>
    <property type="evidence" value="ECO:0007669"/>
    <property type="project" value="EnsemblFungi"/>
</dbReference>
<feature type="domain" description="GH16" evidence="2">
    <location>
        <begin position="96"/>
        <end position="340"/>
    </location>
</feature>
<organism evidence="3 4">
    <name type="scientific">Lachancea lanzarotensis</name>
    <dbReference type="NCBI Taxonomy" id="1245769"/>
    <lineage>
        <taxon>Eukaryota</taxon>
        <taxon>Fungi</taxon>
        <taxon>Dikarya</taxon>
        <taxon>Ascomycota</taxon>
        <taxon>Saccharomycotina</taxon>
        <taxon>Saccharomycetes</taxon>
        <taxon>Saccharomycetales</taxon>
        <taxon>Saccharomycetaceae</taxon>
        <taxon>Lachancea</taxon>
    </lineage>
</organism>
<dbReference type="AlphaFoldDB" id="A0A0C7MY06"/>
<keyword evidence="1" id="KW-0732">Signal</keyword>
<dbReference type="Gene3D" id="2.60.120.200">
    <property type="match status" value="1"/>
</dbReference>
<dbReference type="GeneID" id="34686023"/>
<dbReference type="OrthoDB" id="4781at2759"/>
<dbReference type="CDD" id="cd06923">
    <property type="entry name" value="ChtBD1_GH16"/>
    <property type="match status" value="1"/>
</dbReference>
<name>A0A0C7MY06_9SACH</name>
<feature type="chain" id="PRO_5002195337" evidence="1">
    <location>
        <begin position="19"/>
        <end position="463"/>
    </location>
</feature>
<dbReference type="GO" id="GO:0004553">
    <property type="term" value="F:hydrolase activity, hydrolyzing O-glycosyl compounds"/>
    <property type="evidence" value="ECO:0007669"/>
    <property type="project" value="InterPro"/>
</dbReference>
<evidence type="ECO:0000313" key="4">
    <source>
        <dbReference type="Proteomes" id="UP000054304"/>
    </source>
</evidence>
<dbReference type="CDD" id="cd02183">
    <property type="entry name" value="GH16_fungal_CRH1_transglycosylase"/>
    <property type="match status" value="1"/>
</dbReference>
<dbReference type="STRING" id="1245769.A0A0C7MY06"/>
<dbReference type="GO" id="GO:0005975">
    <property type="term" value="P:carbohydrate metabolic process"/>
    <property type="evidence" value="ECO:0007669"/>
    <property type="project" value="InterPro"/>
</dbReference>
<dbReference type="InterPro" id="IPR000757">
    <property type="entry name" value="Beta-glucanase-like"/>
</dbReference>
<feature type="signal peptide" evidence="1">
    <location>
        <begin position="1"/>
        <end position="18"/>
    </location>
</feature>
<dbReference type="EMBL" id="LN736364">
    <property type="protein sequence ID" value="CEP62554.1"/>
    <property type="molecule type" value="Genomic_DNA"/>
</dbReference>
<evidence type="ECO:0000256" key="1">
    <source>
        <dbReference type="SAM" id="SignalP"/>
    </source>
</evidence>
<accession>A0A0C7MY06</accession>
<evidence type="ECO:0000259" key="2">
    <source>
        <dbReference type="PROSITE" id="PS51762"/>
    </source>
</evidence>
<dbReference type="RefSeq" id="XP_022628779.1">
    <property type="nucleotide sequence ID" value="XM_022772457.1"/>
</dbReference>
<dbReference type="GO" id="GO:0016757">
    <property type="term" value="F:glycosyltransferase activity"/>
    <property type="evidence" value="ECO:0007669"/>
    <property type="project" value="TreeGrafter"/>
</dbReference>
<dbReference type="Pfam" id="PF00722">
    <property type="entry name" value="Glyco_hydro_16"/>
    <property type="match status" value="1"/>
</dbReference>
<proteinExistence type="predicted"/>
<protein>
    <submittedName>
        <fullName evidence="3">LALA0S05e08218g1_1</fullName>
    </submittedName>
</protein>
<evidence type="ECO:0000313" key="3">
    <source>
        <dbReference type="EMBL" id="CEP62554.1"/>
    </source>
</evidence>